<gene>
    <name evidence="13" type="ORF">RI129_003979</name>
</gene>
<evidence type="ECO:0000259" key="11">
    <source>
        <dbReference type="Pfam" id="PF01408"/>
    </source>
</evidence>
<dbReference type="Gene3D" id="3.30.360.10">
    <property type="entry name" value="Dihydrodipicolinate Reductase, domain 2"/>
    <property type="match status" value="1"/>
</dbReference>
<evidence type="ECO:0000256" key="3">
    <source>
        <dbReference type="ARBA" id="ARBA00038853"/>
    </source>
</evidence>
<comment type="caution">
    <text evidence="13">The sequence shown here is derived from an EMBL/GenBank/DDBJ whole genome shotgun (WGS) entry which is preliminary data.</text>
</comment>
<dbReference type="EMBL" id="JAVRBK010000002">
    <property type="protein sequence ID" value="KAK5649087.1"/>
    <property type="molecule type" value="Genomic_DNA"/>
</dbReference>
<dbReference type="InterPro" id="IPR000683">
    <property type="entry name" value="Gfo/Idh/MocA-like_OxRdtase_N"/>
</dbReference>
<evidence type="ECO:0000256" key="8">
    <source>
        <dbReference type="ARBA" id="ARBA00043025"/>
    </source>
</evidence>
<dbReference type="EC" id="1.1.1.179" evidence="4"/>
<keyword evidence="14" id="KW-1185">Reference proteome</keyword>
<dbReference type="EC" id="1.3.1.20" evidence="3"/>
<protein>
    <recommendedName>
        <fullName evidence="5">Trans-1,2-dihydrobenzene-1,2-diol dehydrogenase</fullName>
        <ecNumber evidence="4">1.1.1.179</ecNumber>
        <ecNumber evidence="3">1.3.1.20</ecNumber>
    </recommendedName>
    <alternativeName>
        <fullName evidence="8">D-xylose 1-dehydrogenase</fullName>
    </alternativeName>
    <alternativeName>
        <fullName evidence="7">D-xylose-NADP dehydrogenase</fullName>
    </alternativeName>
    <alternativeName>
        <fullName evidence="6">Dimeric dihydrodiol dehydrogenase</fullName>
    </alternativeName>
</protein>
<organism evidence="13 14">
    <name type="scientific">Pyrocoelia pectoralis</name>
    <dbReference type="NCBI Taxonomy" id="417401"/>
    <lineage>
        <taxon>Eukaryota</taxon>
        <taxon>Metazoa</taxon>
        <taxon>Ecdysozoa</taxon>
        <taxon>Arthropoda</taxon>
        <taxon>Hexapoda</taxon>
        <taxon>Insecta</taxon>
        <taxon>Pterygota</taxon>
        <taxon>Neoptera</taxon>
        <taxon>Endopterygota</taxon>
        <taxon>Coleoptera</taxon>
        <taxon>Polyphaga</taxon>
        <taxon>Elateriformia</taxon>
        <taxon>Elateroidea</taxon>
        <taxon>Lampyridae</taxon>
        <taxon>Lampyrinae</taxon>
        <taxon>Pyrocoelia</taxon>
    </lineage>
</organism>
<accession>A0AAN7ZNL2</accession>
<evidence type="ECO:0000313" key="13">
    <source>
        <dbReference type="EMBL" id="KAK5649087.1"/>
    </source>
</evidence>
<dbReference type="Pfam" id="PF01408">
    <property type="entry name" value="GFO_IDH_MocA"/>
    <property type="match status" value="1"/>
</dbReference>
<dbReference type="GO" id="GO:0000166">
    <property type="term" value="F:nucleotide binding"/>
    <property type="evidence" value="ECO:0007669"/>
    <property type="project" value="InterPro"/>
</dbReference>
<evidence type="ECO:0000256" key="4">
    <source>
        <dbReference type="ARBA" id="ARBA00038984"/>
    </source>
</evidence>
<feature type="domain" description="Gfo/Idh/MocA-like oxidoreductase N-terminal" evidence="11">
    <location>
        <begin position="4"/>
        <end position="105"/>
    </location>
</feature>
<evidence type="ECO:0000256" key="5">
    <source>
        <dbReference type="ARBA" id="ARBA00040603"/>
    </source>
</evidence>
<evidence type="ECO:0000256" key="6">
    <source>
        <dbReference type="ARBA" id="ARBA00042926"/>
    </source>
</evidence>
<dbReference type="SUPFAM" id="SSF51735">
    <property type="entry name" value="NAD(P)-binding Rossmann-fold domains"/>
    <property type="match status" value="1"/>
</dbReference>
<evidence type="ECO:0000256" key="7">
    <source>
        <dbReference type="ARBA" id="ARBA00042988"/>
    </source>
</evidence>
<comment type="catalytic activity">
    <reaction evidence="10">
        <text>D-xylose + NADP(+) = D-xylono-1,5-lactone + NADPH + H(+)</text>
        <dbReference type="Rhea" id="RHEA:22000"/>
        <dbReference type="ChEBI" id="CHEBI:15378"/>
        <dbReference type="ChEBI" id="CHEBI:15867"/>
        <dbReference type="ChEBI" id="CHEBI:53455"/>
        <dbReference type="ChEBI" id="CHEBI:57783"/>
        <dbReference type="ChEBI" id="CHEBI:58349"/>
        <dbReference type="EC" id="1.1.1.179"/>
    </reaction>
</comment>
<comment type="catalytic activity">
    <reaction evidence="9">
        <text>(1R,2R)-1,2-dihydrobenzene-1,2-diol + NADP(+) = catechol + NADPH + H(+)</text>
        <dbReference type="Rhea" id="RHEA:16729"/>
        <dbReference type="ChEBI" id="CHEBI:10702"/>
        <dbReference type="ChEBI" id="CHEBI:15378"/>
        <dbReference type="ChEBI" id="CHEBI:18135"/>
        <dbReference type="ChEBI" id="CHEBI:57783"/>
        <dbReference type="ChEBI" id="CHEBI:58349"/>
        <dbReference type="EC" id="1.3.1.20"/>
    </reaction>
</comment>
<name>A0AAN7ZNL2_9COLE</name>
<evidence type="ECO:0000256" key="9">
    <source>
        <dbReference type="ARBA" id="ARBA00047423"/>
    </source>
</evidence>
<evidence type="ECO:0000256" key="10">
    <source>
        <dbReference type="ARBA" id="ARBA00049233"/>
    </source>
</evidence>
<dbReference type="Pfam" id="PF22725">
    <property type="entry name" value="GFO_IDH_MocA_C3"/>
    <property type="match status" value="1"/>
</dbReference>
<dbReference type="PANTHER" id="PTHR22604:SF105">
    <property type="entry name" value="TRANS-1,2-DIHYDROBENZENE-1,2-DIOL DEHYDROGENASE"/>
    <property type="match status" value="1"/>
</dbReference>
<evidence type="ECO:0000313" key="14">
    <source>
        <dbReference type="Proteomes" id="UP001329430"/>
    </source>
</evidence>
<dbReference type="AlphaFoldDB" id="A0AAN7ZNL2"/>
<dbReference type="GO" id="GO:0047837">
    <property type="term" value="F:D-xylose 1-dehydrogenase (NADP+) activity"/>
    <property type="evidence" value="ECO:0007669"/>
    <property type="project" value="UniProtKB-EC"/>
</dbReference>
<sequence>MVLTWGILGAGKISTEFVKAISIVPKDEHRVHAVAAGNLERAQKFAADLGVTKAYGTYSELANDKEIYIVYIGNLNNQHFEATKLMLANGKHVLCEKPMTLNATQTPLWSRCFPVYDKLRSLIDSDVIGEVMHVTTQFGRAFKDIERITSKELGGGTILDLGIYTLQFVQFIYKGLTPLSIVAKGTLNENGVDESSSAILRYKDGKIAIVSTHSRLELSNEACIVGTKGMIKVPRFWAPETIITPTETFHFELPKTNVQFRNGYSVGLSYEVLEVEKCMKMALLECPKITHAESLELAQLMDKMRADVGVIFDEDK</sequence>
<evidence type="ECO:0000256" key="1">
    <source>
        <dbReference type="ARBA" id="ARBA00010928"/>
    </source>
</evidence>
<keyword evidence="2" id="KW-0560">Oxidoreductase</keyword>
<reference evidence="13 14" key="1">
    <citation type="journal article" date="2024" name="Insects">
        <title>An Improved Chromosome-Level Genome Assembly of the Firefly Pyrocoelia pectoralis.</title>
        <authorList>
            <person name="Fu X."/>
            <person name="Meyer-Rochow V.B."/>
            <person name="Ballantyne L."/>
            <person name="Zhu X."/>
        </authorList>
    </citation>
    <scope>NUCLEOTIDE SEQUENCE [LARGE SCALE GENOMIC DNA]</scope>
    <source>
        <strain evidence="13">XCY_ONT2</strain>
    </source>
</reference>
<dbReference type="InterPro" id="IPR036291">
    <property type="entry name" value="NAD(P)-bd_dom_sf"/>
</dbReference>
<dbReference type="GO" id="GO:0047115">
    <property type="term" value="F:trans-1,2-dihydrobenzene-1,2-diol dehydrogenase activity"/>
    <property type="evidence" value="ECO:0007669"/>
    <property type="project" value="UniProtKB-EC"/>
</dbReference>
<dbReference type="Gene3D" id="3.40.50.720">
    <property type="entry name" value="NAD(P)-binding Rossmann-like Domain"/>
    <property type="match status" value="1"/>
</dbReference>
<proteinExistence type="inferred from homology"/>
<comment type="similarity">
    <text evidence="1">Belongs to the Gfo/Idh/MocA family.</text>
</comment>
<dbReference type="InterPro" id="IPR050984">
    <property type="entry name" value="Gfo/Idh/MocA_domain"/>
</dbReference>
<dbReference type="Proteomes" id="UP001329430">
    <property type="component" value="Chromosome 2"/>
</dbReference>
<evidence type="ECO:0000256" key="2">
    <source>
        <dbReference type="ARBA" id="ARBA00023002"/>
    </source>
</evidence>
<feature type="domain" description="GFO/IDH/MocA-like oxidoreductase" evidence="12">
    <location>
        <begin position="116"/>
        <end position="231"/>
    </location>
</feature>
<evidence type="ECO:0000259" key="12">
    <source>
        <dbReference type="Pfam" id="PF22725"/>
    </source>
</evidence>
<dbReference type="InterPro" id="IPR055170">
    <property type="entry name" value="GFO_IDH_MocA-like_dom"/>
</dbReference>
<dbReference type="PANTHER" id="PTHR22604">
    <property type="entry name" value="OXIDOREDUCTASES"/>
    <property type="match status" value="1"/>
</dbReference>
<dbReference type="SUPFAM" id="SSF55347">
    <property type="entry name" value="Glyceraldehyde-3-phosphate dehydrogenase-like, C-terminal domain"/>
    <property type="match status" value="1"/>
</dbReference>